<evidence type="ECO:0000259" key="1">
    <source>
        <dbReference type="Pfam" id="PF08241"/>
    </source>
</evidence>
<dbReference type="Gene3D" id="3.40.50.150">
    <property type="entry name" value="Vaccinia Virus protein VP39"/>
    <property type="match status" value="1"/>
</dbReference>
<name>A0AB34JVL2_PRYPA</name>
<evidence type="ECO:0000313" key="3">
    <source>
        <dbReference type="Proteomes" id="UP001515480"/>
    </source>
</evidence>
<dbReference type="InterPro" id="IPR013216">
    <property type="entry name" value="Methyltransf_11"/>
</dbReference>
<reference evidence="2 3" key="1">
    <citation type="journal article" date="2024" name="Science">
        <title>Giant polyketide synthase enzymes in the biosynthesis of giant marine polyether toxins.</title>
        <authorList>
            <person name="Fallon T.R."/>
            <person name="Shende V.V."/>
            <person name="Wierzbicki I.H."/>
            <person name="Pendleton A.L."/>
            <person name="Watervoot N.F."/>
            <person name="Auber R.P."/>
            <person name="Gonzalez D.J."/>
            <person name="Wisecaver J.H."/>
            <person name="Moore B.S."/>
        </authorList>
    </citation>
    <scope>NUCLEOTIDE SEQUENCE [LARGE SCALE GENOMIC DNA]</scope>
    <source>
        <strain evidence="2 3">12B1</strain>
    </source>
</reference>
<dbReference type="GO" id="GO:0008757">
    <property type="term" value="F:S-adenosylmethionine-dependent methyltransferase activity"/>
    <property type="evidence" value="ECO:0007669"/>
    <property type="project" value="InterPro"/>
</dbReference>
<comment type="caution">
    <text evidence="2">The sequence shown here is derived from an EMBL/GenBank/DDBJ whole genome shotgun (WGS) entry which is preliminary data.</text>
</comment>
<dbReference type="PANTHER" id="PTHR42912:SF80">
    <property type="entry name" value="METHYLTRANSFERASE DOMAIN-CONTAINING PROTEIN"/>
    <property type="match status" value="1"/>
</dbReference>
<dbReference type="InterPro" id="IPR029063">
    <property type="entry name" value="SAM-dependent_MTases_sf"/>
</dbReference>
<dbReference type="PANTHER" id="PTHR42912">
    <property type="entry name" value="METHYLTRANSFERASE"/>
    <property type="match status" value="1"/>
</dbReference>
<gene>
    <name evidence="2" type="ORF">AB1Y20_020771</name>
</gene>
<accession>A0AB34JVL2</accession>
<dbReference type="SUPFAM" id="SSF53335">
    <property type="entry name" value="S-adenosyl-L-methionine-dependent methyltransferases"/>
    <property type="match status" value="1"/>
</dbReference>
<sequence>MLGRLSPLKVAGGVLVYGVGVGIAYELRRPRPPFPTACERCHIFNALAPEYDAQIELDEQSSGILELRKEMVARARGRVLEVGAGTGRNLAFYTNSVSELVVSDYSEPMLQVAASKVAKLRELPGAQLPQVTLAVADAGKIPLPDNLFDTVVDTFGLCSFEKPDEALREMSRCCKPGGTILLLEHGVSNWSFLSWWQAHRLNHHVSRWGCYWNRDILGIVRKSGLKITHVTKRHWGTTYVIHCKRL</sequence>
<protein>
    <recommendedName>
        <fullName evidence="1">Methyltransferase type 11 domain-containing protein</fullName>
    </recommendedName>
</protein>
<dbReference type="AlphaFoldDB" id="A0AB34JVL2"/>
<dbReference type="Pfam" id="PF08241">
    <property type="entry name" value="Methyltransf_11"/>
    <property type="match status" value="1"/>
</dbReference>
<dbReference type="CDD" id="cd02440">
    <property type="entry name" value="AdoMet_MTases"/>
    <property type="match status" value="1"/>
</dbReference>
<dbReference type="EMBL" id="JBGBPQ010000004">
    <property type="protein sequence ID" value="KAL1525945.1"/>
    <property type="molecule type" value="Genomic_DNA"/>
</dbReference>
<dbReference type="InterPro" id="IPR050508">
    <property type="entry name" value="Methyltransf_Superfamily"/>
</dbReference>
<organism evidence="2 3">
    <name type="scientific">Prymnesium parvum</name>
    <name type="common">Toxic golden alga</name>
    <dbReference type="NCBI Taxonomy" id="97485"/>
    <lineage>
        <taxon>Eukaryota</taxon>
        <taxon>Haptista</taxon>
        <taxon>Haptophyta</taxon>
        <taxon>Prymnesiophyceae</taxon>
        <taxon>Prymnesiales</taxon>
        <taxon>Prymnesiaceae</taxon>
        <taxon>Prymnesium</taxon>
    </lineage>
</organism>
<evidence type="ECO:0000313" key="2">
    <source>
        <dbReference type="EMBL" id="KAL1525945.1"/>
    </source>
</evidence>
<dbReference type="Proteomes" id="UP001515480">
    <property type="component" value="Unassembled WGS sequence"/>
</dbReference>
<keyword evidence="3" id="KW-1185">Reference proteome</keyword>
<proteinExistence type="predicted"/>
<feature type="domain" description="Methyltransferase type 11" evidence="1">
    <location>
        <begin position="80"/>
        <end position="181"/>
    </location>
</feature>